<dbReference type="FunFam" id="3.90.190.10:FF:000082">
    <property type="entry name" value="Serine/threonine/tyrosine-interacting-like protein 1"/>
    <property type="match status" value="1"/>
</dbReference>
<dbReference type="InterPro" id="IPR036873">
    <property type="entry name" value="Rhodanese-like_dom_sf"/>
</dbReference>
<dbReference type="GO" id="GO:0004864">
    <property type="term" value="F:protein phosphatase inhibitor activity"/>
    <property type="evidence" value="ECO:0007669"/>
    <property type="project" value="TreeGrafter"/>
</dbReference>
<dbReference type="SMART" id="SM00450">
    <property type="entry name" value="RHOD"/>
    <property type="match status" value="1"/>
</dbReference>
<reference evidence="3 4" key="1">
    <citation type="journal article" date="2011" name="Nature">
        <title>A high-resolution map of human evolutionary constraint using 29 mammals.</title>
        <authorList>
            <person name="Lindblad-Toh K."/>
            <person name="Garber M."/>
            <person name="Zuk O."/>
            <person name="Lin M.F."/>
            <person name="Parker B.J."/>
            <person name="Washietl S."/>
            <person name="Kheradpour P."/>
            <person name="Ernst J."/>
            <person name="Jordan G."/>
            <person name="Mauceli E."/>
            <person name="Ward L.D."/>
            <person name="Lowe C.B."/>
            <person name="Holloway A.K."/>
            <person name="Clamp M."/>
            <person name="Gnerre S."/>
            <person name="Alfoldi J."/>
            <person name="Beal K."/>
            <person name="Chang J."/>
            <person name="Clawson H."/>
            <person name="Cuff J."/>
            <person name="Di Palma F."/>
            <person name="Fitzgerald S."/>
            <person name="Flicek P."/>
            <person name="Guttman M."/>
            <person name="Hubisz M.J."/>
            <person name="Jaffe D.B."/>
            <person name="Jungreis I."/>
            <person name="Kent W.J."/>
            <person name="Kostka D."/>
            <person name="Lara M."/>
            <person name="Martins A.L."/>
            <person name="Massingham T."/>
            <person name="Moltke I."/>
            <person name="Raney B.J."/>
            <person name="Rasmussen M.D."/>
            <person name="Robinson J."/>
            <person name="Stark A."/>
            <person name="Vilella A.J."/>
            <person name="Wen J."/>
            <person name="Xie X."/>
            <person name="Zody M.C."/>
            <person name="Baldwin J."/>
            <person name="Bloom T."/>
            <person name="Chin C.W."/>
            <person name="Heiman D."/>
            <person name="Nicol R."/>
            <person name="Nusbaum C."/>
            <person name="Young S."/>
            <person name="Wilkinson J."/>
            <person name="Worley K.C."/>
            <person name="Kovar C.L."/>
            <person name="Muzny D.M."/>
            <person name="Gibbs R.A."/>
            <person name="Cree A."/>
            <person name="Dihn H.H."/>
            <person name="Fowler G."/>
            <person name="Jhangiani S."/>
            <person name="Joshi V."/>
            <person name="Lee S."/>
            <person name="Lewis L.R."/>
            <person name="Nazareth L.V."/>
            <person name="Okwuonu G."/>
            <person name="Santibanez J."/>
            <person name="Warren W.C."/>
            <person name="Mardis E.R."/>
            <person name="Weinstock G.M."/>
            <person name="Wilson R.K."/>
            <person name="Delehaunty K."/>
            <person name="Dooling D."/>
            <person name="Fronik C."/>
            <person name="Fulton L."/>
            <person name="Fulton B."/>
            <person name="Graves T."/>
            <person name="Minx P."/>
            <person name="Sodergren E."/>
            <person name="Birney E."/>
            <person name="Margulies E.H."/>
            <person name="Herrero J."/>
            <person name="Green E.D."/>
            <person name="Haussler D."/>
            <person name="Siepel A."/>
            <person name="Goldman N."/>
            <person name="Pollard K.S."/>
            <person name="Pedersen J.S."/>
            <person name="Lander E.S."/>
            <person name="Kellis M."/>
        </authorList>
    </citation>
    <scope>NUCLEOTIDE SEQUENCE [LARGE SCALE GENOMIC DNA]</scope>
    <source>
        <strain evidence="3 4">Thorbecke inbred</strain>
    </source>
</reference>
<reference evidence="3" key="3">
    <citation type="submission" date="2025-09" db="UniProtKB">
        <authorList>
            <consortium name="Ensembl"/>
        </authorList>
    </citation>
    <scope>IDENTIFICATION</scope>
    <source>
        <strain evidence="3">Thorbecke</strain>
    </source>
</reference>
<dbReference type="Gene3D" id="3.40.250.10">
    <property type="entry name" value="Rhodanese-like domain"/>
    <property type="match status" value="1"/>
</dbReference>
<dbReference type="FunCoup" id="G1U0W4">
    <property type="interactions" value="240"/>
</dbReference>
<dbReference type="EMBL" id="AAGW02075287">
    <property type="status" value="NOT_ANNOTATED_CDS"/>
    <property type="molecule type" value="Genomic_DNA"/>
</dbReference>
<feature type="region of interest" description="Disordered" evidence="1">
    <location>
        <begin position="85"/>
        <end position="105"/>
    </location>
</feature>
<dbReference type="SUPFAM" id="SSF52821">
    <property type="entry name" value="Rhodanese/Cell cycle control phosphatase"/>
    <property type="match status" value="1"/>
</dbReference>
<dbReference type="GO" id="GO:0062030">
    <property type="term" value="P:negative regulation of stress granule assembly"/>
    <property type="evidence" value="ECO:0007669"/>
    <property type="project" value="Ensembl"/>
</dbReference>
<accession>G1U0W4</accession>
<dbReference type="GO" id="GO:0005739">
    <property type="term" value="C:mitochondrion"/>
    <property type="evidence" value="ECO:0007669"/>
    <property type="project" value="Ensembl"/>
</dbReference>
<dbReference type="CDD" id="cd14517">
    <property type="entry name" value="DSP_STYXL1"/>
    <property type="match status" value="1"/>
</dbReference>
<organism evidence="3 4">
    <name type="scientific">Oryctolagus cuniculus</name>
    <name type="common">Rabbit</name>
    <dbReference type="NCBI Taxonomy" id="9986"/>
    <lineage>
        <taxon>Eukaryota</taxon>
        <taxon>Metazoa</taxon>
        <taxon>Chordata</taxon>
        <taxon>Craniata</taxon>
        <taxon>Vertebrata</taxon>
        <taxon>Euteleostomi</taxon>
        <taxon>Mammalia</taxon>
        <taxon>Eutheria</taxon>
        <taxon>Euarchontoglires</taxon>
        <taxon>Glires</taxon>
        <taxon>Lagomorpha</taxon>
        <taxon>Leporidae</taxon>
        <taxon>Oryctolagus</taxon>
    </lineage>
</organism>
<reference evidence="3" key="2">
    <citation type="submission" date="2025-08" db="UniProtKB">
        <authorList>
            <consortium name="Ensembl"/>
        </authorList>
    </citation>
    <scope>IDENTIFICATION</scope>
    <source>
        <strain evidence="3">Thorbecke</strain>
    </source>
</reference>
<proteinExistence type="predicted"/>
<evidence type="ECO:0000259" key="2">
    <source>
        <dbReference type="PROSITE" id="PS50054"/>
    </source>
</evidence>
<dbReference type="RefSeq" id="XP_008256204.1">
    <property type="nucleotide sequence ID" value="XM_008257982.4"/>
</dbReference>
<dbReference type="GO" id="GO:2001244">
    <property type="term" value="P:positive regulation of intrinsic apoptotic signaling pathway"/>
    <property type="evidence" value="ECO:0007669"/>
    <property type="project" value="Ensembl"/>
</dbReference>
<dbReference type="PROSITE" id="PS50054">
    <property type="entry name" value="TYR_PHOSPHATASE_DUAL"/>
    <property type="match status" value="1"/>
</dbReference>
<dbReference type="InterPro" id="IPR053272">
    <property type="entry name" value="STY_interacting-like"/>
</dbReference>
<dbReference type="STRING" id="9986.ENSOCUP00000022995"/>
<feature type="domain" description="Tyrosine-protein phosphatase" evidence="2">
    <location>
        <begin position="164"/>
        <end position="307"/>
    </location>
</feature>
<dbReference type="eggNOG" id="KOG1716">
    <property type="taxonomic scope" value="Eukaryota"/>
</dbReference>
<dbReference type="PANTHER" id="PTHR46659">
    <property type="entry name" value="SERINE/THREONINE/TYROSINE-INTERACTING-LIKE PROTEIN 1"/>
    <property type="match status" value="1"/>
</dbReference>
<dbReference type="Gene3D" id="3.90.190.10">
    <property type="entry name" value="Protein tyrosine phosphatase superfamily"/>
    <property type="match status" value="1"/>
</dbReference>
<gene>
    <name evidence="3" type="primary">STYXL1</name>
</gene>
<dbReference type="SMR" id="G1U0W4"/>
<dbReference type="InterPro" id="IPR000340">
    <property type="entry name" value="Dual-sp_phosphatase_cat-dom"/>
</dbReference>
<evidence type="ECO:0000313" key="3">
    <source>
        <dbReference type="Ensembl" id="ENSOCUP00000022995.2"/>
    </source>
</evidence>
<dbReference type="GeneID" id="100355537"/>
<sequence>MADLVLCEPTELYNILNQVTKLSRLAEPNYLCLLDVRSKREYDESHVITAIRVKKRGPEFLMLESVDLECVRYCVVYDSNTSSLEVPLKDGEDEDDEDNADSEDSIHGLASGAAVQYARLLAHLTRHPILILKGGYERFSARYHFFQTQKIIWMPQELDAFQPYPVEILPGRVFLGSFSQACDPKVQKDLKIKAHVNVCMETGPFFRGDAGRLLHIPVEDSLEAEMLPFLRHLCHFIEAHLQVGSAVLVFSTRGIGRSCAAVIAFLMHENQETLKRSWDHVKKCKNNMHPNRALVAQLLGWERVVLGDSVTDVSDPCF</sequence>
<name>G1U0W4_RABIT</name>
<dbReference type="GO" id="GO:0001691">
    <property type="term" value="F:pseudophosphatase activity"/>
    <property type="evidence" value="ECO:0007669"/>
    <property type="project" value="Ensembl"/>
</dbReference>
<dbReference type="Pfam" id="PF00581">
    <property type="entry name" value="Rhodanese"/>
    <property type="match status" value="1"/>
</dbReference>
<evidence type="ECO:0000256" key="1">
    <source>
        <dbReference type="SAM" id="MobiDB-lite"/>
    </source>
</evidence>
<keyword evidence="4" id="KW-1185">Reference proteome</keyword>
<dbReference type="FunFam" id="3.40.250.10:FF:000046">
    <property type="entry name" value="Serine/threonine/tyrosine interacting like 1"/>
    <property type="match status" value="1"/>
</dbReference>
<dbReference type="CTD" id="51657"/>
<dbReference type="GO" id="GO:0010976">
    <property type="term" value="P:positive regulation of neuron projection development"/>
    <property type="evidence" value="ECO:0007669"/>
    <property type="project" value="Ensembl"/>
</dbReference>
<dbReference type="InterPro" id="IPR029021">
    <property type="entry name" value="Prot-tyrosine_phosphatase-like"/>
</dbReference>
<dbReference type="KEGG" id="ocu:100355537"/>
<dbReference type="InterPro" id="IPR001763">
    <property type="entry name" value="Rhodanese-like_dom"/>
</dbReference>
<dbReference type="Bgee" id="ENSOCUG00000027186">
    <property type="expression patterns" value="Expressed in testis and 17 other cell types or tissues"/>
</dbReference>
<dbReference type="InParanoid" id="G1U0W4"/>
<dbReference type="PANTHER" id="PTHR46659:SF1">
    <property type="entry name" value="SERINE_THREONINE_TYROSINE-INTERACTING-LIKE PROTEIN 1"/>
    <property type="match status" value="1"/>
</dbReference>
<protein>
    <submittedName>
        <fullName evidence="3">Serine/threonine/tyrosine interacting like 1</fullName>
    </submittedName>
</protein>
<dbReference type="PaxDb" id="9986-ENSOCUP00000022995"/>
<dbReference type="EMBL" id="AAGW02075286">
    <property type="status" value="NOT_ANNOTATED_CDS"/>
    <property type="molecule type" value="Genomic_DNA"/>
</dbReference>
<dbReference type="OrthoDB" id="10252009at2759"/>
<dbReference type="HOGENOM" id="CLU_027074_1_0_1"/>
<dbReference type="SUPFAM" id="SSF52799">
    <property type="entry name" value="(Phosphotyrosine protein) phosphatases II"/>
    <property type="match status" value="1"/>
</dbReference>
<dbReference type="Proteomes" id="UP000001811">
    <property type="component" value="Chromosome 6"/>
</dbReference>
<dbReference type="Pfam" id="PF00782">
    <property type="entry name" value="DSPc"/>
    <property type="match status" value="1"/>
</dbReference>
<dbReference type="GeneTree" id="ENSGT00390000010113"/>
<dbReference type="AlphaFoldDB" id="G1U0W4"/>
<dbReference type="GO" id="GO:0019903">
    <property type="term" value="F:protein phosphatase binding"/>
    <property type="evidence" value="ECO:0007669"/>
    <property type="project" value="Ensembl"/>
</dbReference>
<feature type="compositionally biased region" description="Acidic residues" evidence="1">
    <location>
        <begin position="91"/>
        <end position="103"/>
    </location>
</feature>
<dbReference type="SMART" id="SM00195">
    <property type="entry name" value="DSPc"/>
    <property type="match status" value="1"/>
</dbReference>
<evidence type="ECO:0000313" key="4">
    <source>
        <dbReference type="Proteomes" id="UP000001811"/>
    </source>
</evidence>
<dbReference type="Ensembl" id="ENSOCUT00000032147.2">
    <property type="protein sequence ID" value="ENSOCUP00000022995.2"/>
    <property type="gene ID" value="ENSOCUG00000027186.2"/>
</dbReference>
<dbReference type="InterPro" id="IPR020422">
    <property type="entry name" value="TYR_PHOSPHATASE_DUAL_dom"/>
</dbReference>